<dbReference type="Proteomes" id="UP000838749">
    <property type="component" value="Unassembled WGS sequence"/>
</dbReference>
<name>A0ABM9BLN2_9BACL</name>
<organism evidence="1 2">
    <name type="scientific">Paenibacillus pseudetheri</name>
    <dbReference type="NCBI Taxonomy" id="2897682"/>
    <lineage>
        <taxon>Bacteria</taxon>
        <taxon>Bacillati</taxon>
        <taxon>Bacillota</taxon>
        <taxon>Bacilli</taxon>
        <taxon>Bacillales</taxon>
        <taxon>Paenibacillaceae</taxon>
        <taxon>Paenibacillus</taxon>
    </lineage>
</organism>
<protein>
    <submittedName>
        <fullName evidence="1">Uncharacterized protein</fullName>
    </submittedName>
</protein>
<sequence>MVVEFLARGNDMEAIKVIELLMTHPDYNVDAVHPEIPDFVGIESIEVDHETGTFSILLQEPKDD</sequence>
<proteinExistence type="predicted"/>
<gene>
    <name evidence="1" type="ORF">PAECIP111894_05662</name>
</gene>
<evidence type="ECO:0000313" key="1">
    <source>
        <dbReference type="EMBL" id="CAH1059454.1"/>
    </source>
</evidence>
<dbReference type="EMBL" id="CAKMAB010000056">
    <property type="protein sequence ID" value="CAH1059454.1"/>
    <property type="molecule type" value="Genomic_DNA"/>
</dbReference>
<comment type="caution">
    <text evidence="1">The sequence shown here is derived from an EMBL/GenBank/DDBJ whole genome shotgun (WGS) entry which is preliminary data.</text>
</comment>
<keyword evidence="2" id="KW-1185">Reference proteome</keyword>
<accession>A0ABM9BLN2</accession>
<reference evidence="1" key="1">
    <citation type="submission" date="2021-12" db="EMBL/GenBank/DDBJ databases">
        <authorList>
            <person name="Criscuolo A."/>
        </authorList>
    </citation>
    <scope>NUCLEOTIDE SEQUENCE</scope>
    <source>
        <strain evidence="1">CIP111894</strain>
    </source>
</reference>
<evidence type="ECO:0000313" key="2">
    <source>
        <dbReference type="Proteomes" id="UP000838749"/>
    </source>
</evidence>